<keyword evidence="1" id="KW-0217">Developmental protein</keyword>
<dbReference type="CDD" id="cd18495">
    <property type="entry name" value="BACK_GCL"/>
    <property type="match status" value="1"/>
</dbReference>
<evidence type="ECO:0000313" key="4">
    <source>
        <dbReference type="Ensembl" id="ENSEBUP00000009716.1"/>
    </source>
</evidence>
<dbReference type="InterPro" id="IPR043380">
    <property type="entry name" value="Gcl-like"/>
</dbReference>
<feature type="compositionally biased region" description="Basic and acidic residues" evidence="2">
    <location>
        <begin position="22"/>
        <end position="42"/>
    </location>
</feature>
<protein>
    <recommendedName>
        <fullName evidence="3">BTB domain-containing protein</fullName>
    </recommendedName>
</protein>
<dbReference type="PROSITE" id="PS50097">
    <property type="entry name" value="BTB"/>
    <property type="match status" value="1"/>
</dbReference>
<dbReference type="InterPro" id="IPR011333">
    <property type="entry name" value="SKP1/BTB/POZ_sf"/>
</dbReference>
<dbReference type="InterPro" id="IPR000210">
    <property type="entry name" value="BTB/POZ_dom"/>
</dbReference>
<evidence type="ECO:0000256" key="1">
    <source>
        <dbReference type="ARBA" id="ARBA00022473"/>
    </source>
</evidence>
<dbReference type="Pfam" id="PF00651">
    <property type="entry name" value="BTB"/>
    <property type="match status" value="1"/>
</dbReference>
<organism evidence="4 5">
    <name type="scientific">Eptatretus burgeri</name>
    <name type="common">Inshore hagfish</name>
    <dbReference type="NCBI Taxonomy" id="7764"/>
    <lineage>
        <taxon>Eukaryota</taxon>
        <taxon>Metazoa</taxon>
        <taxon>Chordata</taxon>
        <taxon>Craniata</taxon>
        <taxon>Vertebrata</taxon>
        <taxon>Cyclostomata</taxon>
        <taxon>Myxini</taxon>
        <taxon>Myxiniformes</taxon>
        <taxon>Myxinidae</taxon>
        <taxon>Eptatretinae</taxon>
        <taxon>Eptatretus</taxon>
    </lineage>
</organism>
<dbReference type="Proteomes" id="UP000694388">
    <property type="component" value="Unplaced"/>
</dbReference>
<name>A0A8C4Q4J9_EPTBU</name>
<feature type="domain" description="BTB" evidence="3">
    <location>
        <begin position="71"/>
        <end position="141"/>
    </location>
</feature>
<evidence type="ECO:0000256" key="2">
    <source>
        <dbReference type="SAM" id="MobiDB-lite"/>
    </source>
</evidence>
<dbReference type="OMA" id="TGFNYGM"/>
<dbReference type="GeneTree" id="ENSGT00940000168453"/>
<reference evidence="4" key="1">
    <citation type="submission" date="2025-08" db="UniProtKB">
        <authorList>
            <consortium name="Ensembl"/>
        </authorList>
    </citation>
    <scope>IDENTIFICATION</scope>
</reference>
<dbReference type="GO" id="GO:0007281">
    <property type="term" value="P:germ cell development"/>
    <property type="evidence" value="ECO:0007669"/>
    <property type="project" value="InterPro"/>
</dbReference>
<proteinExistence type="predicted"/>
<dbReference type="SMART" id="SM00225">
    <property type="entry name" value="BTB"/>
    <property type="match status" value="1"/>
</dbReference>
<sequence length="483" mass="55198">MWVMADPRVLYGTCSMAGKPVRSRDTLSSHRPGNEGTKDEHEPWYRYDRRKRPRSTSTYIYERLFKQGHGSDVSLNAMGRTWHLHRLYLAQAGYFASMFSGAWKESDMQEISMDVPDPTVDADALDLALGSLYQDECALPLPCAVPCLAAASLLQADGLIKQCVDLMLSSVTAETVCRYHTAALRYGQKEVVMECHGWLQRNILVEWNVHLLKELDAELLAAVVASADLVVIQVEMDIYTLLKRWLFLQLQTDCVCGDVADLVLDTEEWLKKEKQTLSPGCSLLSSSRVSSHLAAPFQGLRRWALANDGSQLSSLLADRILSPQSIWEVCNEQWLCLLNLERERRIRNVTWDNFALWSVRCGRKINRNFLHRWRWTGFHFGLDLLLTFSTRAITLHRNLQPYAPTPLVSMAPSIPVAFRMRAFITDQAGGLKLLKGTGMQILEFEREKEETVLILDDCHLTFPLYISCNFLFVEPPQHMRENW</sequence>
<dbReference type="Ensembl" id="ENSEBUT00000010248.1">
    <property type="protein sequence ID" value="ENSEBUP00000009716.1"/>
    <property type="gene ID" value="ENSEBUG00000006235.1"/>
</dbReference>
<keyword evidence="5" id="KW-1185">Reference proteome</keyword>
<accession>A0A8C4Q4J9</accession>
<dbReference type="SUPFAM" id="SSF54695">
    <property type="entry name" value="POZ domain"/>
    <property type="match status" value="1"/>
</dbReference>
<dbReference type="PANTHER" id="PTHR23231:SF17">
    <property type="entry name" value="BTB DOMAIN-CONTAINING PROTEIN"/>
    <property type="match status" value="1"/>
</dbReference>
<reference evidence="4" key="2">
    <citation type="submission" date="2025-09" db="UniProtKB">
        <authorList>
            <consortium name="Ensembl"/>
        </authorList>
    </citation>
    <scope>IDENTIFICATION</scope>
</reference>
<dbReference type="PANTHER" id="PTHR23231">
    <property type="entry name" value="GERM CELL-LESS PROTEIN"/>
    <property type="match status" value="1"/>
</dbReference>
<dbReference type="AlphaFoldDB" id="A0A8C4Q4J9"/>
<feature type="region of interest" description="Disordered" evidence="2">
    <location>
        <begin position="20"/>
        <end position="42"/>
    </location>
</feature>
<dbReference type="Gene3D" id="3.30.710.10">
    <property type="entry name" value="Potassium Channel Kv1.1, Chain A"/>
    <property type="match status" value="1"/>
</dbReference>
<evidence type="ECO:0000313" key="5">
    <source>
        <dbReference type="Proteomes" id="UP000694388"/>
    </source>
</evidence>
<evidence type="ECO:0000259" key="3">
    <source>
        <dbReference type="PROSITE" id="PS50097"/>
    </source>
</evidence>